<evidence type="ECO:0000313" key="7">
    <source>
        <dbReference type="EMBL" id="KRM68205.1"/>
    </source>
</evidence>
<evidence type="ECO:0000256" key="1">
    <source>
        <dbReference type="ARBA" id="ARBA00004141"/>
    </source>
</evidence>
<dbReference type="GO" id="GO:0055085">
    <property type="term" value="P:transmembrane transport"/>
    <property type="evidence" value="ECO:0007669"/>
    <property type="project" value="TreeGrafter"/>
</dbReference>
<dbReference type="PATRIC" id="fig|1423781.4.peg.1467"/>
<comment type="caution">
    <text evidence="7">The sequence shown here is derived from an EMBL/GenBank/DDBJ whole genome shotgun (WGS) entry which is preliminary data.</text>
</comment>
<evidence type="ECO:0000256" key="5">
    <source>
        <dbReference type="ARBA" id="ARBA00023136"/>
    </source>
</evidence>
<dbReference type="InterPro" id="IPR002549">
    <property type="entry name" value="AI-2E-like"/>
</dbReference>
<comment type="similarity">
    <text evidence="2">Belongs to the autoinducer-2 exporter (AI-2E) (TC 2.A.86) family.</text>
</comment>
<dbReference type="Pfam" id="PF01594">
    <property type="entry name" value="AI-2E_transport"/>
    <property type="match status" value="1"/>
</dbReference>
<proteinExistence type="inferred from homology"/>
<feature type="transmembrane region" description="Helical" evidence="6">
    <location>
        <begin position="32"/>
        <end position="55"/>
    </location>
</feature>
<comment type="subcellular location">
    <subcellularLocation>
        <location evidence="1">Membrane</location>
        <topology evidence="1">Multi-pass membrane protein</topology>
    </subcellularLocation>
</comment>
<accession>A0A0R2AMM9</accession>
<evidence type="ECO:0000313" key="8">
    <source>
        <dbReference type="Proteomes" id="UP000052012"/>
    </source>
</evidence>
<reference evidence="7 8" key="1">
    <citation type="journal article" date="2015" name="Genome Announc.">
        <title>Expanding the biotechnology potential of lactobacilli through comparative genomics of 213 strains and associated genera.</title>
        <authorList>
            <person name="Sun Z."/>
            <person name="Harris H.M."/>
            <person name="McCann A."/>
            <person name="Guo C."/>
            <person name="Argimon S."/>
            <person name="Zhang W."/>
            <person name="Yang X."/>
            <person name="Jeffery I.B."/>
            <person name="Cooney J.C."/>
            <person name="Kagawa T.F."/>
            <person name="Liu W."/>
            <person name="Song Y."/>
            <person name="Salvetti E."/>
            <person name="Wrobel A."/>
            <person name="Rasinkangas P."/>
            <person name="Parkhill J."/>
            <person name="Rea M.C."/>
            <person name="O'Sullivan O."/>
            <person name="Ritari J."/>
            <person name="Douillard F.P."/>
            <person name="Paul Ross R."/>
            <person name="Yang R."/>
            <person name="Briner A.E."/>
            <person name="Felis G.E."/>
            <person name="de Vos W.M."/>
            <person name="Barrangou R."/>
            <person name="Klaenhammer T.R."/>
            <person name="Caufield P.W."/>
            <person name="Cui Y."/>
            <person name="Zhang H."/>
            <person name="O'Toole P.W."/>
        </authorList>
    </citation>
    <scope>NUCLEOTIDE SEQUENCE [LARGE SCALE GENOMIC DNA]</scope>
    <source>
        <strain evidence="7 8">DSM 23829</strain>
    </source>
</reference>
<dbReference type="GO" id="GO:0016020">
    <property type="term" value="C:membrane"/>
    <property type="evidence" value="ECO:0007669"/>
    <property type="project" value="UniProtKB-SubCell"/>
</dbReference>
<dbReference type="PANTHER" id="PTHR21716:SF62">
    <property type="entry name" value="TRANSPORT PROTEIN YDBI-RELATED"/>
    <property type="match status" value="1"/>
</dbReference>
<protein>
    <submittedName>
        <fullName evidence="7">Transport protein</fullName>
    </submittedName>
</protein>
<keyword evidence="4 6" id="KW-1133">Transmembrane helix</keyword>
<dbReference type="Proteomes" id="UP000052012">
    <property type="component" value="Unassembled WGS sequence"/>
</dbReference>
<dbReference type="AlphaFoldDB" id="A0A0R2AMM9"/>
<organism evidence="7 8">
    <name type="scientific">Apilactobacillus ozensis DSM 23829 = JCM 17196</name>
    <dbReference type="NCBI Taxonomy" id="1423781"/>
    <lineage>
        <taxon>Bacteria</taxon>
        <taxon>Bacillati</taxon>
        <taxon>Bacillota</taxon>
        <taxon>Bacilli</taxon>
        <taxon>Lactobacillales</taxon>
        <taxon>Lactobacillaceae</taxon>
        <taxon>Apilactobacillus</taxon>
    </lineage>
</organism>
<feature type="transmembrane region" description="Helical" evidence="6">
    <location>
        <begin position="283"/>
        <end position="302"/>
    </location>
</feature>
<dbReference type="PANTHER" id="PTHR21716">
    <property type="entry name" value="TRANSMEMBRANE PROTEIN"/>
    <property type="match status" value="1"/>
</dbReference>
<feature type="transmembrane region" description="Helical" evidence="6">
    <location>
        <begin position="107"/>
        <end position="131"/>
    </location>
</feature>
<evidence type="ECO:0000256" key="3">
    <source>
        <dbReference type="ARBA" id="ARBA00022692"/>
    </source>
</evidence>
<evidence type="ECO:0000256" key="2">
    <source>
        <dbReference type="ARBA" id="ARBA00009773"/>
    </source>
</evidence>
<feature type="transmembrane region" description="Helical" evidence="6">
    <location>
        <begin position="235"/>
        <end position="254"/>
    </location>
</feature>
<feature type="transmembrane region" description="Helical" evidence="6">
    <location>
        <begin position="200"/>
        <end position="229"/>
    </location>
</feature>
<keyword evidence="5 6" id="KW-0472">Membrane</keyword>
<keyword evidence="3 6" id="KW-0812">Transmembrane</keyword>
<feature type="transmembrane region" description="Helical" evidence="6">
    <location>
        <begin position="174"/>
        <end position="193"/>
    </location>
</feature>
<dbReference type="EMBL" id="AYYQ01000030">
    <property type="protein sequence ID" value="KRM68205.1"/>
    <property type="molecule type" value="Genomic_DNA"/>
</dbReference>
<name>A0A0R2AMM9_9LACO</name>
<dbReference type="STRING" id="1423781.FD06_GL001419"/>
<keyword evidence="8" id="KW-1185">Reference proteome</keyword>
<gene>
    <name evidence="7" type="ORF">FD06_GL001419</name>
</gene>
<sequence length="315" mass="35403">MLSLILLTFIFTFLTTKWVKFVHKKIKIPAPILVIITYLVFIAAIVILVTVYLPVIADQAIIGTKHIINFYQDPSNLIGNDNAKQIVQQFVEKSNFLNTLKGSLNIAWSYVTSVGQMGVTLFISIILSFFFTLEENQLADFSKKFLKADFAWLFSDVYYFAQTFTKTFGVVLEAQFIIAALNTIFTTVIMYVLGMPQLGILAVVVFFLSLIPVAGVIISLIPLCLIGYSVGGFKYIIYLVIMITVVHFFEAYVLNPKLMSSRTDLPIFFTFCALLIGEETLGVWGLIVSVPILTFALEIIGVRRIPKKEKNEIKS</sequence>
<evidence type="ECO:0000256" key="4">
    <source>
        <dbReference type="ARBA" id="ARBA00022989"/>
    </source>
</evidence>
<evidence type="ECO:0000256" key="6">
    <source>
        <dbReference type="SAM" id="Phobius"/>
    </source>
</evidence>